<reference evidence="2 3" key="1">
    <citation type="submission" date="2019-09" db="EMBL/GenBank/DDBJ databases">
        <title>Genome Sequences of Streptomyces kaniharaensis ATCC 21070.</title>
        <authorList>
            <person name="Zhu W."/>
            <person name="De Crecy-Lagard V."/>
            <person name="Richards N.G."/>
        </authorList>
    </citation>
    <scope>NUCLEOTIDE SEQUENCE [LARGE SCALE GENOMIC DNA]</scope>
    <source>
        <strain evidence="2 3">SF-557</strain>
    </source>
</reference>
<keyword evidence="2" id="KW-0808">Transferase</keyword>
<protein>
    <submittedName>
        <fullName evidence="2">GNAT family N-acetyltransferase</fullName>
    </submittedName>
</protein>
<dbReference type="OrthoDB" id="9132139at2"/>
<dbReference type="RefSeq" id="WP_153461176.1">
    <property type="nucleotide sequence ID" value="NZ_WBOF01000001.1"/>
</dbReference>
<dbReference type="InterPro" id="IPR051531">
    <property type="entry name" value="N-acetyltransferase"/>
</dbReference>
<name>A0A6N7KRF3_9ACTN</name>
<sequence>MVPVRLVGPRLAIREYHHTPGDVDALHALFGDPEVTRYLPFGPRDRETCADQIALYLEEAMAEERDTYRLAVIRRADADDPADAAPVAHASLTLGAYRSATLGYVLCRDVWGLGYAGEIVALLCDLAFGSLGVHRLAARVDVDNAASARVLTKRGFRLEGRIRHDLLKDGVWSDSYLYSLLADEWPQTGR</sequence>
<accession>A0A6N7KRF3</accession>
<dbReference type="Proteomes" id="UP000450000">
    <property type="component" value="Unassembled WGS sequence"/>
</dbReference>
<evidence type="ECO:0000313" key="3">
    <source>
        <dbReference type="Proteomes" id="UP000450000"/>
    </source>
</evidence>
<dbReference type="AlphaFoldDB" id="A0A6N7KRF3"/>
<dbReference type="PROSITE" id="PS51186">
    <property type="entry name" value="GNAT"/>
    <property type="match status" value="1"/>
</dbReference>
<dbReference type="InterPro" id="IPR016181">
    <property type="entry name" value="Acyl_CoA_acyltransferase"/>
</dbReference>
<dbReference type="GO" id="GO:0016747">
    <property type="term" value="F:acyltransferase activity, transferring groups other than amino-acyl groups"/>
    <property type="evidence" value="ECO:0007669"/>
    <property type="project" value="InterPro"/>
</dbReference>
<comment type="caution">
    <text evidence="2">The sequence shown here is derived from an EMBL/GenBank/DDBJ whole genome shotgun (WGS) entry which is preliminary data.</text>
</comment>
<dbReference type="SUPFAM" id="SSF55729">
    <property type="entry name" value="Acyl-CoA N-acyltransferases (Nat)"/>
    <property type="match status" value="1"/>
</dbReference>
<evidence type="ECO:0000313" key="2">
    <source>
        <dbReference type="EMBL" id="MQS12938.1"/>
    </source>
</evidence>
<dbReference type="EMBL" id="WBOF01000001">
    <property type="protein sequence ID" value="MQS12938.1"/>
    <property type="molecule type" value="Genomic_DNA"/>
</dbReference>
<feature type="domain" description="N-acetyltransferase" evidence="1">
    <location>
        <begin position="36"/>
        <end position="183"/>
    </location>
</feature>
<dbReference type="InterPro" id="IPR000182">
    <property type="entry name" value="GNAT_dom"/>
</dbReference>
<keyword evidence="3" id="KW-1185">Reference proteome</keyword>
<dbReference type="Gene3D" id="3.40.630.30">
    <property type="match status" value="1"/>
</dbReference>
<dbReference type="PANTHER" id="PTHR43792">
    <property type="entry name" value="GNAT FAMILY, PUTATIVE (AFU_ORTHOLOGUE AFUA_3G00765)-RELATED-RELATED"/>
    <property type="match status" value="1"/>
</dbReference>
<dbReference type="Pfam" id="PF13302">
    <property type="entry name" value="Acetyltransf_3"/>
    <property type="match status" value="1"/>
</dbReference>
<gene>
    <name evidence="2" type="ORF">F7Q99_11695</name>
</gene>
<evidence type="ECO:0000259" key="1">
    <source>
        <dbReference type="PROSITE" id="PS51186"/>
    </source>
</evidence>
<organism evidence="2 3">
    <name type="scientific">Streptomyces kaniharaensis</name>
    <dbReference type="NCBI Taxonomy" id="212423"/>
    <lineage>
        <taxon>Bacteria</taxon>
        <taxon>Bacillati</taxon>
        <taxon>Actinomycetota</taxon>
        <taxon>Actinomycetes</taxon>
        <taxon>Kitasatosporales</taxon>
        <taxon>Streptomycetaceae</taxon>
        <taxon>Streptomyces</taxon>
    </lineage>
</organism>
<proteinExistence type="predicted"/>